<proteinExistence type="predicted"/>
<protein>
    <submittedName>
        <fullName evidence="3">DUF2314 domain-containing protein</fullName>
    </submittedName>
</protein>
<comment type="caution">
    <text evidence="3">The sequence shown here is derived from an EMBL/GenBank/DDBJ whole genome shotgun (WGS) entry which is preliminary data.</text>
</comment>
<evidence type="ECO:0000256" key="1">
    <source>
        <dbReference type="SAM" id="SignalP"/>
    </source>
</evidence>
<evidence type="ECO:0000313" key="4">
    <source>
        <dbReference type="Proteomes" id="UP000642144"/>
    </source>
</evidence>
<accession>A0ABW9VYM9</accession>
<dbReference type="Proteomes" id="UP000642144">
    <property type="component" value="Unassembled WGS sequence"/>
</dbReference>
<keyword evidence="4" id="KW-1185">Reference proteome</keyword>
<reference evidence="3 4" key="1">
    <citation type="submission" date="2019-12" db="EMBL/GenBank/DDBJ databases">
        <title>Novel species isolated from a subtropical stream in China.</title>
        <authorList>
            <person name="Lu H."/>
        </authorList>
    </citation>
    <scope>NUCLEOTIDE SEQUENCE [LARGE SCALE GENOMIC DNA]</scope>
    <source>
        <strain evidence="3 4">CY42W</strain>
    </source>
</reference>
<feature type="signal peptide" evidence="1">
    <location>
        <begin position="1"/>
        <end position="20"/>
    </location>
</feature>
<sequence>MPLFRSLFLVLMCCASMARAADKFPSGAPMKGPVGFVYAIYFAKAPATEPMAALQKALAQQGGALTLVKDLSPAPAEAQLSALLEVDVQKNFTPPDLRMIQYFGRGLSKEQSEEVQLAQQALVLEFRMPASPTYRGLRAADRLLLQVAEQTGGLLWDEETREILTAAEWRKRRVDGWQGDTPYVARHTVIHAYREDQLLREITLGMAKFGLPDVVVNEVAHSQNNQAGNLINILAQALAEGAAIGPGGTLTLNLKAIKHESLRGAQLPTLQDNATATAQLALYSGKPEEGDPRNRLLEIGFDRYPGPDRHAQQTALFASLFGSADSVQIVRHDDAVLAASNAAKARLPALQQAFNAGLRTGEYIMVKAPFAAPDNGREWMWVEVTKWDDKEITGLLNNEPANIPTLHSGQIVKVKAADVFDYIRYDGKGNEEGNESGKLMAKQRGSE</sequence>
<gene>
    <name evidence="3" type="ORF">GTP69_09495</name>
</gene>
<feature type="chain" id="PRO_5045302481" evidence="1">
    <location>
        <begin position="21"/>
        <end position="447"/>
    </location>
</feature>
<dbReference type="EMBL" id="WWCT01000005">
    <property type="protein sequence ID" value="MYN26640.1"/>
    <property type="molecule type" value="Genomic_DNA"/>
</dbReference>
<evidence type="ECO:0000259" key="2">
    <source>
        <dbReference type="Pfam" id="PF10077"/>
    </source>
</evidence>
<organism evidence="3 4">
    <name type="scientific">Duganella levis</name>
    <dbReference type="NCBI Taxonomy" id="2692169"/>
    <lineage>
        <taxon>Bacteria</taxon>
        <taxon>Pseudomonadati</taxon>
        <taxon>Pseudomonadota</taxon>
        <taxon>Betaproteobacteria</taxon>
        <taxon>Burkholderiales</taxon>
        <taxon>Oxalobacteraceae</taxon>
        <taxon>Telluria group</taxon>
        <taxon>Duganella</taxon>
    </lineage>
</organism>
<dbReference type="InterPro" id="IPR018756">
    <property type="entry name" value="DUF2314"/>
</dbReference>
<name>A0ABW9VYM9_9BURK</name>
<feature type="domain" description="DUF2314" evidence="2">
    <location>
        <begin position="359"/>
        <end position="425"/>
    </location>
</feature>
<evidence type="ECO:0000313" key="3">
    <source>
        <dbReference type="EMBL" id="MYN26640.1"/>
    </source>
</evidence>
<dbReference type="Pfam" id="PF10077">
    <property type="entry name" value="DUF2314"/>
    <property type="match status" value="1"/>
</dbReference>
<dbReference type="RefSeq" id="WP_161054643.1">
    <property type="nucleotide sequence ID" value="NZ_WWCT01000005.1"/>
</dbReference>
<keyword evidence="1" id="KW-0732">Signal</keyword>